<protein>
    <submittedName>
        <fullName evidence="3">Glycerophosphodiester phosphodiesterase</fullName>
    </submittedName>
</protein>
<dbReference type="GO" id="GO:0008081">
    <property type="term" value="F:phosphoric diester hydrolase activity"/>
    <property type="evidence" value="ECO:0007669"/>
    <property type="project" value="InterPro"/>
</dbReference>
<reference evidence="3 4" key="1">
    <citation type="submission" date="2019-12" db="EMBL/GenBank/DDBJ databases">
        <title>Nesterenkonia muleiensis sp. nov., a novel actinobacterium isolated from sap of Populus euphratica.</title>
        <authorList>
            <person name="Wang R."/>
        </authorList>
    </citation>
    <scope>NUCLEOTIDE SEQUENCE [LARGE SCALE GENOMIC DNA]</scope>
    <source>
        <strain evidence="3 4">F10</strain>
    </source>
</reference>
<proteinExistence type="predicted"/>
<dbReference type="CDD" id="cd08561">
    <property type="entry name" value="GDPD_cytoplasmic_ScUgpQ2_like"/>
    <property type="match status" value="1"/>
</dbReference>
<evidence type="ECO:0000313" key="4">
    <source>
        <dbReference type="Proteomes" id="UP000460157"/>
    </source>
</evidence>
<dbReference type="PROSITE" id="PS51704">
    <property type="entry name" value="GP_PDE"/>
    <property type="match status" value="1"/>
</dbReference>
<keyword evidence="1" id="KW-0812">Transmembrane</keyword>
<keyword evidence="1" id="KW-0472">Membrane</keyword>
<feature type="domain" description="GP-PDE" evidence="2">
    <location>
        <begin position="34"/>
        <end position="269"/>
    </location>
</feature>
<dbReference type="Gene3D" id="3.20.20.190">
    <property type="entry name" value="Phosphatidylinositol (PI) phosphodiesterase"/>
    <property type="match status" value="1"/>
</dbReference>
<dbReference type="Proteomes" id="UP000460157">
    <property type="component" value="Unassembled WGS sequence"/>
</dbReference>
<comment type="caution">
    <text evidence="3">The sequence shown here is derived from an EMBL/GenBank/DDBJ whole genome shotgun (WGS) entry which is preliminary data.</text>
</comment>
<dbReference type="InterPro" id="IPR017946">
    <property type="entry name" value="PLC-like_Pdiesterase_TIM-brl"/>
</dbReference>
<dbReference type="EMBL" id="WRPM01000103">
    <property type="protein sequence ID" value="MVT27743.1"/>
    <property type="molecule type" value="Genomic_DNA"/>
</dbReference>
<dbReference type="SUPFAM" id="SSF51695">
    <property type="entry name" value="PLC-like phosphodiesterases"/>
    <property type="match status" value="1"/>
</dbReference>
<sequence>MSRAKTGRKPYRQHPYRQVPYLVNSVPGPLHHTPLAFAHRGADPERENTMAAFQRAVDLGFRYLEIDVRTSADGELVIFHDETLDRTTDGTGRVSEHSWAQLSRLRVGGQPLVRFEDALRAFPDAHFNVDLKDAAAVDHFAEIVERLGAHDRVLAASFNDARRHRLRRLVSRHVATSGGWVSIGLMVLLGPFGGLGRLSQRLARIDCVQVPIRQSRIPVVRPKFVERCHAAGLQVHVWVVDDPQEMHRLLDLGVDGIMTDDAEALAAVMRERSVWPQTV</sequence>
<dbReference type="InterPro" id="IPR030395">
    <property type="entry name" value="GP_PDE_dom"/>
</dbReference>
<name>A0A7K1UMP6_9MICC</name>
<dbReference type="PANTHER" id="PTHR43805:SF1">
    <property type="entry name" value="GP-PDE DOMAIN-CONTAINING PROTEIN"/>
    <property type="match status" value="1"/>
</dbReference>
<keyword evidence="1" id="KW-1133">Transmembrane helix</keyword>
<evidence type="ECO:0000256" key="1">
    <source>
        <dbReference type="SAM" id="Phobius"/>
    </source>
</evidence>
<feature type="transmembrane region" description="Helical" evidence="1">
    <location>
        <begin position="173"/>
        <end position="195"/>
    </location>
</feature>
<dbReference type="Pfam" id="PF03009">
    <property type="entry name" value="GDPD"/>
    <property type="match status" value="1"/>
</dbReference>
<gene>
    <name evidence="3" type="ORF">GNZ21_15510</name>
</gene>
<organism evidence="3 4">
    <name type="scientific">Nesterenkonia alkaliphila</name>
    <dbReference type="NCBI Taxonomy" id="1463631"/>
    <lineage>
        <taxon>Bacteria</taxon>
        <taxon>Bacillati</taxon>
        <taxon>Actinomycetota</taxon>
        <taxon>Actinomycetes</taxon>
        <taxon>Micrococcales</taxon>
        <taxon>Micrococcaceae</taxon>
        <taxon>Nesterenkonia</taxon>
    </lineage>
</organism>
<dbReference type="PROSITE" id="PS50007">
    <property type="entry name" value="PIPLC_X_DOMAIN"/>
    <property type="match status" value="1"/>
</dbReference>
<keyword evidence="4" id="KW-1185">Reference proteome</keyword>
<accession>A0A7K1UMP6</accession>
<evidence type="ECO:0000259" key="2">
    <source>
        <dbReference type="PROSITE" id="PS51704"/>
    </source>
</evidence>
<evidence type="ECO:0000313" key="3">
    <source>
        <dbReference type="EMBL" id="MVT27743.1"/>
    </source>
</evidence>
<dbReference type="AlphaFoldDB" id="A0A7K1UMP6"/>
<dbReference type="GO" id="GO:0006629">
    <property type="term" value="P:lipid metabolic process"/>
    <property type="evidence" value="ECO:0007669"/>
    <property type="project" value="InterPro"/>
</dbReference>
<dbReference type="RefSeq" id="WP_188503611.1">
    <property type="nucleotide sequence ID" value="NZ_BMFX01000010.1"/>
</dbReference>
<dbReference type="PANTHER" id="PTHR43805">
    <property type="entry name" value="GLYCEROPHOSPHORYL DIESTER PHOSPHODIESTERASE"/>
    <property type="match status" value="1"/>
</dbReference>